<dbReference type="EMBL" id="JAIFTH010000293">
    <property type="protein sequence ID" value="KAG9509899.1"/>
    <property type="molecule type" value="Genomic_DNA"/>
</dbReference>
<feature type="region of interest" description="Disordered" evidence="1">
    <location>
        <begin position="118"/>
        <end position="156"/>
    </location>
</feature>
<organism evidence="2 3">
    <name type="scientific">Fragariocoptes setiger</name>
    <dbReference type="NCBI Taxonomy" id="1670756"/>
    <lineage>
        <taxon>Eukaryota</taxon>
        <taxon>Metazoa</taxon>
        <taxon>Ecdysozoa</taxon>
        <taxon>Arthropoda</taxon>
        <taxon>Chelicerata</taxon>
        <taxon>Arachnida</taxon>
        <taxon>Acari</taxon>
        <taxon>Acariformes</taxon>
        <taxon>Trombidiformes</taxon>
        <taxon>Prostigmata</taxon>
        <taxon>Eupodina</taxon>
        <taxon>Eriophyoidea</taxon>
        <taxon>Phytoptidae</taxon>
        <taxon>Fragariocoptes</taxon>
    </lineage>
</organism>
<sequence>TPSLVPAMTPAQQQQQLLTNEQLAKLFATQAQFMSALRAPQQIDQRMQSAALPTLRLPATLAIATQQMMATPLSQVMQSQTDSSSASSLRNTGTNGAAASVDELNNVASSNIKHQVAAPSGTFGDQEAQESSYAPVGHMPAYNYGPHESYDDGPDKKSKGFTFHFGGGPIRGGSQLITSPMGIFKNLMLPLLPNPR</sequence>
<name>A0ABQ7S8Z2_9ACAR</name>
<evidence type="ECO:0000256" key="1">
    <source>
        <dbReference type="SAM" id="MobiDB-lite"/>
    </source>
</evidence>
<feature type="non-terminal residue" evidence="2">
    <location>
        <position position="196"/>
    </location>
</feature>
<gene>
    <name evidence="2" type="ORF">GZH46_01574</name>
</gene>
<evidence type="ECO:0000313" key="3">
    <source>
        <dbReference type="Proteomes" id="UP000825002"/>
    </source>
</evidence>
<reference evidence="2 3" key="1">
    <citation type="submission" date="2020-10" db="EMBL/GenBank/DDBJ databases">
        <authorList>
            <person name="Klimov P.B."/>
            <person name="Dyachkov S.M."/>
            <person name="Chetverikov P.E."/>
        </authorList>
    </citation>
    <scope>NUCLEOTIDE SEQUENCE [LARGE SCALE GENOMIC DNA]</scope>
    <source>
        <strain evidence="2">BMOC 18-1129-001#AD2665</strain>
        <tissue evidence="2">Entire mites</tissue>
    </source>
</reference>
<protein>
    <submittedName>
        <fullName evidence="2">Uncharacterized protein</fullName>
    </submittedName>
</protein>
<feature type="region of interest" description="Disordered" evidence="1">
    <location>
        <begin position="74"/>
        <end position="96"/>
    </location>
</feature>
<proteinExistence type="predicted"/>
<keyword evidence="3" id="KW-1185">Reference proteome</keyword>
<comment type="caution">
    <text evidence="2">The sequence shown here is derived from an EMBL/GenBank/DDBJ whole genome shotgun (WGS) entry which is preliminary data.</text>
</comment>
<feature type="non-terminal residue" evidence="2">
    <location>
        <position position="1"/>
    </location>
</feature>
<evidence type="ECO:0000313" key="2">
    <source>
        <dbReference type="EMBL" id="KAG9509899.1"/>
    </source>
</evidence>
<accession>A0ABQ7S8Z2</accession>
<dbReference type="Proteomes" id="UP000825002">
    <property type="component" value="Unassembled WGS sequence"/>
</dbReference>